<gene>
    <name evidence="1" type="ORF">L9F63_012894</name>
</gene>
<dbReference type="AlphaFoldDB" id="A0AAD8AC45"/>
<feature type="non-terminal residue" evidence="1">
    <location>
        <position position="1"/>
    </location>
</feature>
<dbReference type="Proteomes" id="UP001233999">
    <property type="component" value="Unassembled WGS sequence"/>
</dbReference>
<dbReference type="EMBL" id="JASPKZ010002304">
    <property type="protein sequence ID" value="KAJ9595921.1"/>
    <property type="molecule type" value="Genomic_DNA"/>
</dbReference>
<reference evidence="1" key="2">
    <citation type="submission" date="2023-05" db="EMBL/GenBank/DDBJ databases">
        <authorList>
            <person name="Fouks B."/>
        </authorList>
    </citation>
    <scope>NUCLEOTIDE SEQUENCE</scope>
    <source>
        <strain evidence="1">Stay&amp;Tobe</strain>
        <tissue evidence="1">Testes</tissue>
    </source>
</reference>
<evidence type="ECO:0000313" key="1">
    <source>
        <dbReference type="EMBL" id="KAJ9595921.1"/>
    </source>
</evidence>
<name>A0AAD8AC45_DIPPU</name>
<proteinExistence type="predicted"/>
<organism evidence="1 2">
    <name type="scientific">Diploptera punctata</name>
    <name type="common">Pacific beetle cockroach</name>
    <dbReference type="NCBI Taxonomy" id="6984"/>
    <lineage>
        <taxon>Eukaryota</taxon>
        <taxon>Metazoa</taxon>
        <taxon>Ecdysozoa</taxon>
        <taxon>Arthropoda</taxon>
        <taxon>Hexapoda</taxon>
        <taxon>Insecta</taxon>
        <taxon>Pterygota</taxon>
        <taxon>Neoptera</taxon>
        <taxon>Polyneoptera</taxon>
        <taxon>Dictyoptera</taxon>
        <taxon>Blattodea</taxon>
        <taxon>Blaberoidea</taxon>
        <taxon>Blaberidae</taxon>
        <taxon>Diplopterinae</taxon>
        <taxon>Diploptera</taxon>
    </lineage>
</organism>
<sequence length="67" mass="7818">FSGTSKDGADYKVTVLMKKCDECNYGKVLSIYCHFLLLYQNVHYLKEYIKIIQTRHTNLTIDTQTLP</sequence>
<evidence type="ECO:0000313" key="2">
    <source>
        <dbReference type="Proteomes" id="UP001233999"/>
    </source>
</evidence>
<keyword evidence="2" id="KW-1185">Reference proteome</keyword>
<comment type="caution">
    <text evidence="1">The sequence shown here is derived from an EMBL/GenBank/DDBJ whole genome shotgun (WGS) entry which is preliminary data.</text>
</comment>
<protein>
    <submittedName>
        <fullName evidence="1">Uncharacterized protein</fullName>
    </submittedName>
</protein>
<reference evidence="1" key="1">
    <citation type="journal article" date="2023" name="IScience">
        <title>Live-bearing cockroach genome reveals convergent evolutionary mechanisms linked to viviparity in insects and beyond.</title>
        <authorList>
            <person name="Fouks B."/>
            <person name="Harrison M.C."/>
            <person name="Mikhailova A.A."/>
            <person name="Marchal E."/>
            <person name="English S."/>
            <person name="Carruthers M."/>
            <person name="Jennings E.C."/>
            <person name="Chiamaka E.L."/>
            <person name="Frigard R.A."/>
            <person name="Pippel M."/>
            <person name="Attardo G.M."/>
            <person name="Benoit J.B."/>
            <person name="Bornberg-Bauer E."/>
            <person name="Tobe S.S."/>
        </authorList>
    </citation>
    <scope>NUCLEOTIDE SEQUENCE</scope>
    <source>
        <strain evidence="1">Stay&amp;Tobe</strain>
    </source>
</reference>
<accession>A0AAD8AC45</accession>
<feature type="non-terminal residue" evidence="1">
    <location>
        <position position="67"/>
    </location>
</feature>